<evidence type="ECO:0000313" key="3">
    <source>
        <dbReference type="Proteomes" id="UP000316304"/>
    </source>
</evidence>
<dbReference type="CDD" id="cd02955">
    <property type="entry name" value="SSP411"/>
    <property type="match status" value="1"/>
</dbReference>
<name>A0A5C6CFT5_9BACT</name>
<dbReference type="PANTHER" id="PTHR42899:SF1">
    <property type="entry name" value="SPERMATOGENESIS-ASSOCIATED PROTEIN 20"/>
    <property type="match status" value="1"/>
</dbReference>
<dbReference type="Proteomes" id="UP000316304">
    <property type="component" value="Unassembled WGS sequence"/>
</dbReference>
<dbReference type="GO" id="GO:0005975">
    <property type="term" value="P:carbohydrate metabolic process"/>
    <property type="evidence" value="ECO:0007669"/>
    <property type="project" value="InterPro"/>
</dbReference>
<dbReference type="PIRSF" id="PIRSF006402">
    <property type="entry name" value="UCP006402_thioredoxin"/>
    <property type="match status" value="1"/>
</dbReference>
<evidence type="ECO:0000259" key="1">
    <source>
        <dbReference type="Pfam" id="PF03190"/>
    </source>
</evidence>
<organism evidence="2 3">
    <name type="scientific">Novipirellula galeiformis</name>
    <dbReference type="NCBI Taxonomy" id="2528004"/>
    <lineage>
        <taxon>Bacteria</taxon>
        <taxon>Pseudomonadati</taxon>
        <taxon>Planctomycetota</taxon>
        <taxon>Planctomycetia</taxon>
        <taxon>Pirellulales</taxon>
        <taxon>Pirellulaceae</taxon>
        <taxon>Novipirellula</taxon>
    </lineage>
</organism>
<dbReference type="EMBL" id="SJPT01000004">
    <property type="protein sequence ID" value="TWU23158.1"/>
    <property type="molecule type" value="Genomic_DNA"/>
</dbReference>
<gene>
    <name evidence="2" type="ORF">Pla52o_26930</name>
</gene>
<sequence>MRMVVFAYDFLGACVIVNRLAKSLSPYLLQHQNNPVDWFPWGEEAFQKARQSDVPVFLSIGYAACHWCHVMEHESFENPSIAAYLNDHFVSIKVDREERPDLDQIYMNALQLMTGRGGWPMSVFLNHDKQPFYAGTYWPAAAKFGMPGFPQVLDALSHAWKNRRSEVEGHATQVTSSLGQLAIGVDAPASTLPAESVIVDATAHLLEVLDPTDGGFGGAPKFPHATDLDLLLRRGLTTGNAKLIAAAELTLDAMARGGIRDHIGGGFARYSVDGKWLVPHFEKMLYDNALLAEIYVRAFQVTGHDRHALVAKEILDYLEREMIDPSGGFHCSEDADSEGVEGKYYVWTPQEVIEVLGHERGERFCRVYDICETGNFEGANIPNLPKSIAAWAEAWSEPDLASDLALDCQRLRDARLGRVRPGRDDKIVAAWNALAIRAFAVAGAVLNCPRYIEVAETSATFMFDHMMSEDGRLYHAFRQGQSHLDAYVDDYAYTIDALLALFEASGRARWVGRATQLADDMIAHFEDSDAGGFFYTADDAEKLIARTKDWHDGSLVSGNAAATMALLKLSRLIGSDAYREAAQRTLKLADSILKTQAAACGALLSALDRCLHDEEQWVLAVPDLETMHEWRVRFVGRFRPHVTLSWVIGQAPESGPVASLNRKRSVMDGEPTLYRCRNFTCDRPVIGAEAAELLGQA</sequence>
<protein>
    <recommendedName>
        <fullName evidence="1">Spermatogenesis-associated protein 20-like TRX domain-containing protein</fullName>
    </recommendedName>
</protein>
<dbReference type="PANTHER" id="PTHR42899">
    <property type="entry name" value="SPERMATOGENESIS-ASSOCIATED PROTEIN 20"/>
    <property type="match status" value="1"/>
</dbReference>
<dbReference type="InterPro" id="IPR036249">
    <property type="entry name" value="Thioredoxin-like_sf"/>
</dbReference>
<dbReference type="SUPFAM" id="SSF48208">
    <property type="entry name" value="Six-hairpin glycosidases"/>
    <property type="match status" value="1"/>
</dbReference>
<dbReference type="InterPro" id="IPR024705">
    <property type="entry name" value="Ssp411"/>
</dbReference>
<reference evidence="2 3" key="1">
    <citation type="submission" date="2019-02" db="EMBL/GenBank/DDBJ databases">
        <title>Deep-cultivation of Planctomycetes and their phenomic and genomic characterization uncovers novel biology.</title>
        <authorList>
            <person name="Wiegand S."/>
            <person name="Jogler M."/>
            <person name="Boedeker C."/>
            <person name="Pinto D."/>
            <person name="Vollmers J."/>
            <person name="Rivas-Marin E."/>
            <person name="Kohn T."/>
            <person name="Peeters S.H."/>
            <person name="Heuer A."/>
            <person name="Rast P."/>
            <person name="Oberbeckmann S."/>
            <person name="Bunk B."/>
            <person name="Jeske O."/>
            <person name="Meyerdierks A."/>
            <person name="Storesund J.E."/>
            <person name="Kallscheuer N."/>
            <person name="Luecker S."/>
            <person name="Lage O.M."/>
            <person name="Pohl T."/>
            <person name="Merkel B.J."/>
            <person name="Hornburger P."/>
            <person name="Mueller R.-W."/>
            <person name="Bruemmer F."/>
            <person name="Labrenz M."/>
            <person name="Spormann A.M."/>
            <person name="Op Den Camp H."/>
            <person name="Overmann J."/>
            <person name="Amann R."/>
            <person name="Jetten M.S.M."/>
            <person name="Mascher T."/>
            <person name="Medema M.H."/>
            <person name="Devos D.P."/>
            <person name="Kaster A.-K."/>
            <person name="Ovreas L."/>
            <person name="Rohde M."/>
            <person name="Galperin M.Y."/>
            <person name="Jogler C."/>
        </authorList>
    </citation>
    <scope>NUCLEOTIDE SEQUENCE [LARGE SCALE GENOMIC DNA]</scope>
    <source>
        <strain evidence="2 3">Pla52o</strain>
    </source>
</reference>
<dbReference type="InterPro" id="IPR008928">
    <property type="entry name" value="6-hairpin_glycosidase_sf"/>
</dbReference>
<accession>A0A5C6CFT5</accession>
<dbReference type="InterPro" id="IPR004879">
    <property type="entry name" value="Ssp411-like_TRX"/>
</dbReference>
<dbReference type="InterPro" id="IPR012341">
    <property type="entry name" value="6hp_glycosidase-like_sf"/>
</dbReference>
<feature type="domain" description="Spermatogenesis-associated protein 20-like TRX" evidence="1">
    <location>
        <begin position="18"/>
        <end position="178"/>
    </location>
</feature>
<dbReference type="AlphaFoldDB" id="A0A5C6CFT5"/>
<dbReference type="Pfam" id="PF03190">
    <property type="entry name" value="Thioredox_DsbH"/>
    <property type="match status" value="1"/>
</dbReference>
<dbReference type="Gene3D" id="1.50.10.10">
    <property type="match status" value="1"/>
</dbReference>
<comment type="caution">
    <text evidence="2">The sequence shown here is derived from an EMBL/GenBank/DDBJ whole genome shotgun (WGS) entry which is preliminary data.</text>
</comment>
<keyword evidence="3" id="KW-1185">Reference proteome</keyword>
<dbReference type="Gene3D" id="3.40.30.10">
    <property type="entry name" value="Glutaredoxin"/>
    <property type="match status" value="1"/>
</dbReference>
<dbReference type="SUPFAM" id="SSF52833">
    <property type="entry name" value="Thioredoxin-like"/>
    <property type="match status" value="1"/>
</dbReference>
<evidence type="ECO:0000313" key="2">
    <source>
        <dbReference type="EMBL" id="TWU23158.1"/>
    </source>
</evidence>
<proteinExistence type="predicted"/>